<dbReference type="InterPro" id="IPR036388">
    <property type="entry name" value="WH-like_DNA-bd_sf"/>
</dbReference>
<reference evidence="5" key="1">
    <citation type="submission" date="2022-06" db="EMBL/GenBank/DDBJ databases">
        <title>Sneathiella actinostolidae sp. nov., isolated from a sea anemonein the Western Pacific Ocean.</title>
        <authorList>
            <person name="Wei M.J."/>
        </authorList>
    </citation>
    <scope>NUCLEOTIDE SEQUENCE</scope>
    <source>
        <strain evidence="5">PHK-P5</strain>
    </source>
</reference>
<protein>
    <submittedName>
        <fullName evidence="5">GntR family transcriptional regulator</fullName>
    </submittedName>
</protein>
<keyword evidence="3" id="KW-0804">Transcription</keyword>
<organism evidence="5 6">
    <name type="scientific">Sneathiella marina</name>
    <dbReference type="NCBI Taxonomy" id="2950108"/>
    <lineage>
        <taxon>Bacteria</taxon>
        <taxon>Pseudomonadati</taxon>
        <taxon>Pseudomonadota</taxon>
        <taxon>Alphaproteobacteria</taxon>
        <taxon>Sneathiellales</taxon>
        <taxon>Sneathiellaceae</taxon>
        <taxon>Sneathiella</taxon>
    </lineage>
</organism>
<evidence type="ECO:0000313" key="5">
    <source>
        <dbReference type="EMBL" id="USG62608.1"/>
    </source>
</evidence>
<feature type="domain" description="HTH gntR-type" evidence="4">
    <location>
        <begin position="14"/>
        <end position="81"/>
    </location>
</feature>
<keyword evidence="1" id="KW-0805">Transcription regulation</keyword>
<dbReference type="Pfam" id="PF00392">
    <property type="entry name" value="GntR"/>
    <property type="match status" value="1"/>
</dbReference>
<dbReference type="EMBL" id="CP098747">
    <property type="protein sequence ID" value="USG62608.1"/>
    <property type="molecule type" value="Genomic_DNA"/>
</dbReference>
<dbReference type="PANTHER" id="PTHR43537:SF24">
    <property type="entry name" value="GLUCONATE OPERON TRANSCRIPTIONAL REPRESSOR"/>
    <property type="match status" value="1"/>
</dbReference>
<proteinExistence type="predicted"/>
<dbReference type="Pfam" id="PF07729">
    <property type="entry name" value="FCD"/>
    <property type="match status" value="1"/>
</dbReference>
<evidence type="ECO:0000256" key="3">
    <source>
        <dbReference type="ARBA" id="ARBA00023163"/>
    </source>
</evidence>
<dbReference type="SMART" id="SM00345">
    <property type="entry name" value="HTH_GNTR"/>
    <property type="match status" value="1"/>
</dbReference>
<accession>A0ABY4W5Z3</accession>
<dbReference type="Gene3D" id="1.20.120.530">
    <property type="entry name" value="GntR ligand-binding domain-like"/>
    <property type="match status" value="1"/>
</dbReference>
<dbReference type="RefSeq" id="WP_251936538.1">
    <property type="nucleotide sequence ID" value="NZ_CP098747.1"/>
</dbReference>
<dbReference type="Proteomes" id="UP001056291">
    <property type="component" value="Chromosome"/>
</dbReference>
<dbReference type="InterPro" id="IPR011711">
    <property type="entry name" value="GntR_C"/>
</dbReference>
<evidence type="ECO:0000259" key="4">
    <source>
        <dbReference type="PROSITE" id="PS50949"/>
    </source>
</evidence>
<evidence type="ECO:0000313" key="6">
    <source>
        <dbReference type="Proteomes" id="UP001056291"/>
    </source>
</evidence>
<name>A0ABY4W5Z3_9PROT</name>
<dbReference type="InterPro" id="IPR008920">
    <property type="entry name" value="TF_FadR/GntR_C"/>
</dbReference>
<dbReference type="InterPro" id="IPR000524">
    <property type="entry name" value="Tscrpt_reg_HTH_GntR"/>
</dbReference>
<dbReference type="SUPFAM" id="SSF48008">
    <property type="entry name" value="GntR ligand-binding domain-like"/>
    <property type="match status" value="1"/>
</dbReference>
<dbReference type="PANTHER" id="PTHR43537">
    <property type="entry name" value="TRANSCRIPTIONAL REGULATOR, GNTR FAMILY"/>
    <property type="match status" value="1"/>
</dbReference>
<dbReference type="PRINTS" id="PR00035">
    <property type="entry name" value="HTHGNTR"/>
</dbReference>
<keyword evidence="2" id="KW-0238">DNA-binding</keyword>
<sequence length="230" mass="26499">MKGDNVDRGSRQYNSQTERAYRTLKRSIMENELVPAAFYLERELAELLGMSRTPVREAARRLEAEGFVEIRPRHGITVLPISPEDMTEIYALLSELEPMAAELAAARGLSDEQLTRISGCVEVMDKALEEDNLDAWADADHDFHQLLVSYSGNKRLIWVISTFWDQVYRARKVTLRMREKPIASNREHRNLVQAIRNRDPEKAREIHKKHRDRAAETLVQLIAKHGLQAL</sequence>
<keyword evidence="6" id="KW-1185">Reference proteome</keyword>
<dbReference type="SMART" id="SM00895">
    <property type="entry name" value="FCD"/>
    <property type="match status" value="1"/>
</dbReference>
<evidence type="ECO:0000256" key="2">
    <source>
        <dbReference type="ARBA" id="ARBA00023125"/>
    </source>
</evidence>
<dbReference type="InterPro" id="IPR036390">
    <property type="entry name" value="WH_DNA-bd_sf"/>
</dbReference>
<dbReference type="SUPFAM" id="SSF46785">
    <property type="entry name" value="Winged helix' DNA-binding domain"/>
    <property type="match status" value="1"/>
</dbReference>
<dbReference type="CDD" id="cd07377">
    <property type="entry name" value="WHTH_GntR"/>
    <property type="match status" value="1"/>
</dbReference>
<gene>
    <name evidence="5" type="ORF">NBZ79_06415</name>
</gene>
<evidence type="ECO:0000256" key="1">
    <source>
        <dbReference type="ARBA" id="ARBA00023015"/>
    </source>
</evidence>
<dbReference type="PROSITE" id="PS50949">
    <property type="entry name" value="HTH_GNTR"/>
    <property type="match status" value="1"/>
</dbReference>
<dbReference type="Gene3D" id="1.10.10.10">
    <property type="entry name" value="Winged helix-like DNA-binding domain superfamily/Winged helix DNA-binding domain"/>
    <property type="match status" value="1"/>
</dbReference>